<keyword evidence="1" id="KW-0175">Coiled coil</keyword>
<accession>A0A7J2U2S9</accession>
<proteinExistence type="predicted"/>
<protein>
    <submittedName>
        <fullName evidence="2">DUF763 domain-containing protein</fullName>
    </submittedName>
</protein>
<dbReference type="InterPro" id="IPR008482">
    <property type="entry name" value="DUF763"/>
</dbReference>
<dbReference type="PANTHER" id="PTHR38597:SF1">
    <property type="entry name" value="BLL3834 PROTEIN"/>
    <property type="match status" value="1"/>
</dbReference>
<evidence type="ECO:0000313" key="2">
    <source>
        <dbReference type="EMBL" id="HEM67104.1"/>
    </source>
</evidence>
<dbReference type="AlphaFoldDB" id="A0A7J2U2S9"/>
<name>A0A7J2U2S9_9CREN</name>
<dbReference type="EMBL" id="DSEU01000040">
    <property type="protein sequence ID" value="HEM67104.1"/>
    <property type="molecule type" value="Genomic_DNA"/>
</dbReference>
<dbReference type="PANTHER" id="PTHR38597">
    <property type="entry name" value="BLL3834 PROTEIN"/>
    <property type="match status" value="1"/>
</dbReference>
<dbReference type="GO" id="GO:0006281">
    <property type="term" value="P:DNA repair"/>
    <property type="evidence" value="ECO:0007669"/>
    <property type="project" value="UniProtKB-KW"/>
</dbReference>
<dbReference type="GO" id="GO:0016787">
    <property type="term" value="F:hydrolase activity"/>
    <property type="evidence" value="ECO:0007669"/>
    <property type="project" value="UniProtKB-ARBA"/>
</dbReference>
<gene>
    <name evidence="2" type="ORF">ENO26_06010</name>
</gene>
<sequence length="397" mass="44850">MKVNFSELILHDGKVPPHLLYYMKRLSKAILNYIYEIYGPDEIVKRVSDPFWFQAFNNVIGMDWDSSGSTTIVIYMLKNFASASDFRDLGLATLGGKGSDSRTVIEELRVLQDSGIDVMMLENVSKLGAKIDGVALQDGYKLYIHSIIVSQSGLWTIIQQGMNIEDKLARRYHIHGTEQIRIVRDPHSGIACDRIGIALNLIEDKASEIRSTIVSIVNSSSVQSLLKDVAMVNRMLKGDKGLETWLNSKGIEEGIGIAPLRNQQDLNKLFYKPITNLNRIEKILKKLSEVKPDTFEELLSIKGVGPETIRALALVAAVIYNAQPSFKDPVTHPIDPFLYSYAHGGKDGIPYPIKIQLMQKTIEFLEEALQEAKIEEKMKRKALERLYKFFNEIINVY</sequence>
<dbReference type="GO" id="GO:0140097">
    <property type="term" value="F:catalytic activity, acting on DNA"/>
    <property type="evidence" value="ECO:0007669"/>
    <property type="project" value="UniProtKB-ARBA"/>
</dbReference>
<reference evidence="2" key="1">
    <citation type="journal article" date="2020" name="mSystems">
        <title>Genome- and Community-Level Interaction Insights into Carbon Utilization and Element Cycling Functions of Hydrothermarchaeota in Hydrothermal Sediment.</title>
        <authorList>
            <person name="Zhou Z."/>
            <person name="Liu Y."/>
            <person name="Xu W."/>
            <person name="Pan J."/>
            <person name="Luo Z.H."/>
            <person name="Li M."/>
        </authorList>
    </citation>
    <scope>NUCLEOTIDE SEQUENCE [LARGE SCALE GENOMIC DNA]</scope>
    <source>
        <strain evidence="2">SpSt-125</strain>
    </source>
</reference>
<evidence type="ECO:0000256" key="1">
    <source>
        <dbReference type="SAM" id="Coils"/>
    </source>
</evidence>
<dbReference type="GO" id="GO:0003677">
    <property type="term" value="F:DNA binding"/>
    <property type="evidence" value="ECO:0007669"/>
    <property type="project" value="InterPro"/>
</dbReference>
<dbReference type="Pfam" id="PF05559">
    <property type="entry name" value="DUF763"/>
    <property type="match status" value="1"/>
</dbReference>
<feature type="coiled-coil region" evidence="1">
    <location>
        <begin position="355"/>
        <end position="385"/>
    </location>
</feature>
<comment type="caution">
    <text evidence="2">The sequence shown here is derived from an EMBL/GenBank/DDBJ whole genome shotgun (WGS) entry which is preliminary data.</text>
</comment>
<organism evidence="2">
    <name type="scientific">Ignisphaera aggregans</name>
    <dbReference type="NCBI Taxonomy" id="334771"/>
    <lineage>
        <taxon>Archaea</taxon>
        <taxon>Thermoproteota</taxon>
        <taxon>Thermoprotei</taxon>
        <taxon>Desulfurococcales</taxon>
        <taxon>Desulfurococcaceae</taxon>
        <taxon>Ignisphaera</taxon>
    </lineage>
</organism>